<name>A0A3L5TTN0_MYTGA</name>
<accession>A0A3L5TTN0</accession>
<evidence type="ECO:0000256" key="5">
    <source>
        <dbReference type="SAM" id="Phobius"/>
    </source>
</evidence>
<dbReference type="GO" id="GO:0051453">
    <property type="term" value="P:regulation of intracellular pH"/>
    <property type="evidence" value="ECO:0007669"/>
    <property type="project" value="TreeGrafter"/>
</dbReference>
<dbReference type="PANTHER" id="PTHR11453">
    <property type="entry name" value="ANION EXCHANGE PROTEIN"/>
    <property type="match status" value="1"/>
</dbReference>
<feature type="transmembrane region" description="Helical" evidence="5">
    <location>
        <begin position="6"/>
        <end position="32"/>
    </location>
</feature>
<dbReference type="Proteomes" id="UP000266721">
    <property type="component" value="Unassembled WGS sequence"/>
</dbReference>
<feature type="domain" description="Bicarbonate transporter-like transmembrane" evidence="6">
    <location>
        <begin position="3"/>
        <end position="124"/>
    </location>
</feature>
<dbReference type="PANTHER" id="PTHR11453:SF36">
    <property type="entry name" value="ANION EXCHANGE PROTEIN"/>
    <property type="match status" value="1"/>
</dbReference>
<keyword evidence="3 5" id="KW-1133">Transmembrane helix</keyword>
<gene>
    <name evidence="7" type="ORF">AM593_02183</name>
</gene>
<evidence type="ECO:0000259" key="6">
    <source>
        <dbReference type="Pfam" id="PF00955"/>
    </source>
</evidence>
<evidence type="ECO:0000256" key="3">
    <source>
        <dbReference type="ARBA" id="ARBA00022989"/>
    </source>
</evidence>
<evidence type="ECO:0000313" key="8">
    <source>
        <dbReference type="Proteomes" id="UP000266721"/>
    </source>
</evidence>
<evidence type="ECO:0000256" key="2">
    <source>
        <dbReference type="ARBA" id="ARBA00022692"/>
    </source>
</evidence>
<dbReference type="GO" id="GO:0005452">
    <property type="term" value="F:solute:inorganic anion antiporter activity"/>
    <property type="evidence" value="ECO:0007669"/>
    <property type="project" value="InterPro"/>
</dbReference>
<sequence>MTIEIVTSVLCTFFFQLVPMPVLYGVFLYMGVSAFRGMQFKDRFLIMFMPVKYQPDRMYLRHVRINRVHLFTFFQILCLGILWVIKAIKTISIVFPVMVLGTCFVRKGMERIFTMNELKWLDDQNLEDHMMKQEDAGELIVGDDDEDDDFVDEGPIEFLKQSKCRKINSTGNISWYLKRDSTSTGRSKEDILKDCPVEFLRNYRRQSTGSLYWHPNDNATIHRRDRKIDLKIDEDSII</sequence>
<evidence type="ECO:0000313" key="7">
    <source>
        <dbReference type="EMBL" id="OPL32887.1"/>
    </source>
</evidence>
<dbReference type="GO" id="GO:0005886">
    <property type="term" value="C:plasma membrane"/>
    <property type="evidence" value="ECO:0007669"/>
    <property type="project" value="TreeGrafter"/>
</dbReference>
<dbReference type="InterPro" id="IPR003020">
    <property type="entry name" value="HCO3_transpt_euk"/>
</dbReference>
<dbReference type="Pfam" id="PF00955">
    <property type="entry name" value="HCO3_cotransp"/>
    <property type="match status" value="1"/>
</dbReference>
<dbReference type="InterPro" id="IPR011531">
    <property type="entry name" value="HCO3_transpt-like_TM_dom"/>
</dbReference>
<feature type="non-terminal residue" evidence="7">
    <location>
        <position position="1"/>
    </location>
</feature>
<organism evidence="7 8">
    <name type="scientific">Mytilus galloprovincialis</name>
    <name type="common">Mediterranean mussel</name>
    <dbReference type="NCBI Taxonomy" id="29158"/>
    <lineage>
        <taxon>Eukaryota</taxon>
        <taxon>Metazoa</taxon>
        <taxon>Spiralia</taxon>
        <taxon>Lophotrochozoa</taxon>
        <taxon>Mollusca</taxon>
        <taxon>Bivalvia</taxon>
        <taxon>Autobranchia</taxon>
        <taxon>Pteriomorphia</taxon>
        <taxon>Mytilida</taxon>
        <taxon>Mytiloidea</taxon>
        <taxon>Mytilidae</taxon>
        <taxon>Mytilinae</taxon>
        <taxon>Mytilus</taxon>
    </lineage>
</organism>
<evidence type="ECO:0000256" key="4">
    <source>
        <dbReference type="ARBA" id="ARBA00023136"/>
    </source>
</evidence>
<keyword evidence="4 5" id="KW-0472">Membrane</keyword>
<dbReference type="GO" id="GO:0008510">
    <property type="term" value="F:sodium:bicarbonate symporter activity"/>
    <property type="evidence" value="ECO:0007669"/>
    <property type="project" value="TreeGrafter"/>
</dbReference>
<dbReference type="AlphaFoldDB" id="A0A3L5TTN0"/>
<evidence type="ECO:0000256" key="1">
    <source>
        <dbReference type="ARBA" id="ARBA00004141"/>
    </source>
</evidence>
<proteinExistence type="predicted"/>
<dbReference type="GO" id="GO:0006820">
    <property type="term" value="P:monoatomic anion transport"/>
    <property type="evidence" value="ECO:0007669"/>
    <property type="project" value="InterPro"/>
</dbReference>
<comment type="subcellular location">
    <subcellularLocation>
        <location evidence="1">Membrane</location>
        <topology evidence="1">Multi-pass membrane protein</topology>
    </subcellularLocation>
</comment>
<keyword evidence="2 5" id="KW-0812">Transmembrane</keyword>
<comment type="caution">
    <text evidence="7">The sequence shown here is derived from an EMBL/GenBank/DDBJ whole genome shotgun (WGS) entry which is preliminary data.</text>
</comment>
<reference evidence="7 8" key="1">
    <citation type="journal article" date="2016" name="PLoS ONE">
        <title>A First Insight into the Genome of the Filter-Feeder Mussel Mytilus galloprovincialis.</title>
        <authorList>
            <person name="Murgarella M."/>
            <person name="Puiu D."/>
            <person name="Novoa B."/>
            <person name="Figueras A."/>
            <person name="Posada D."/>
            <person name="Canchaya C."/>
        </authorList>
    </citation>
    <scope>NUCLEOTIDE SEQUENCE [LARGE SCALE GENOMIC DNA]</scope>
    <source>
        <tissue evidence="7">Muscle</tissue>
    </source>
</reference>
<keyword evidence="8" id="KW-1185">Reference proteome</keyword>
<dbReference type="EMBL" id="KV586177">
    <property type="protein sequence ID" value="OPL32887.1"/>
    <property type="molecule type" value="Genomic_DNA"/>
</dbReference>
<protein>
    <submittedName>
        <fullName evidence="7">Sodium-driven exchanger chloride bicarbonate</fullName>
    </submittedName>
</protein>